<dbReference type="PANTHER" id="PTHR18964:SF149">
    <property type="entry name" value="BIFUNCTIONAL UDP-N-ACETYLGLUCOSAMINE 2-EPIMERASE_N-ACETYLMANNOSAMINE KINASE"/>
    <property type="match status" value="1"/>
</dbReference>
<evidence type="ECO:0000256" key="4">
    <source>
        <dbReference type="ARBA" id="ARBA00022679"/>
    </source>
</evidence>
<keyword evidence="5" id="KW-0547">Nucleotide-binding</keyword>
<evidence type="ECO:0000256" key="8">
    <source>
        <dbReference type="ARBA" id="ARBA00032386"/>
    </source>
</evidence>
<dbReference type="NCBIfam" id="TIGR00744">
    <property type="entry name" value="ROK_glcA_fam"/>
    <property type="match status" value="1"/>
</dbReference>
<evidence type="ECO:0000256" key="5">
    <source>
        <dbReference type="ARBA" id="ARBA00022741"/>
    </source>
</evidence>
<dbReference type="EMBL" id="FOTY01000003">
    <property type="protein sequence ID" value="SFL67463.1"/>
    <property type="molecule type" value="Genomic_DNA"/>
</dbReference>
<dbReference type="Proteomes" id="UP000199668">
    <property type="component" value="Unassembled WGS sequence"/>
</dbReference>
<evidence type="ECO:0000256" key="2">
    <source>
        <dbReference type="ARBA" id="ARBA00012323"/>
    </source>
</evidence>
<evidence type="ECO:0000256" key="6">
    <source>
        <dbReference type="ARBA" id="ARBA00022777"/>
    </source>
</evidence>
<dbReference type="InterPro" id="IPR049874">
    <property type="entry name" value="ROK_cs"/>
</dbReference>
<reference evidence="9 10" key="1">
    <citation type="submission" date="2016-10" db="EMBL/GenBank/DDBJ databases">
        <authorList>
            <person name="de Groot N.N."/>
        </authorList>
    </citation>
    <scope>NUCLEOTIDE SEQUENCE [LARGE SCALE GENOMIC DNA]</scope>
    <source>
        <strain evidence="9 10">CGMCC 1.6134</strain>
    </source>
</reference>
<dbReference type="RefSeq" id="WP_090925787.1">
    <property type="nucleotide sequence ID" value="NZ_FOTY01000003.1"/>
</dbReference>
<keyword evidence="4" id="KW-0808">Transferase</keyword>
<dbReference type="EC" id="2.7.1.2" evidence="2"/>
<dbReference type="PANTHER" id="PTHR18964">
    <property type="entry name" value="ROK (REPRESSOR, ORF, KINASE) FAMILY"/>
    <property type="match status" value="1"/>
</dbReference>
<keyword evidence="7" id="KW-0067">ATP-binding</keyword>
<dbReference type="PROSITE" id="PS01125">
    <property type="entry name" value="ROK"/>
    <property type="match status" value="1"/>
</dbReference>
<organism evidence="9 10">
    <name type="scientific">Salibacterium qingdaonense</name>
    <dbReference type="NCBI Taxonomy" id="266892"/>
    <lineage>
        <taxon>Bacteria</taxon>
        <taxon>Bacillati</taxon>
        <taxon>Bacillota</taxon>
        <taxon>Bacilli</taxon>
        <taxon>Bacillales</taxon>
        <taxon>Bacillaceae</taxon>
    </lineage>
</organism>
<accession>A0A1I4JMM9</accession>
<name>A0A1I4JMM9_9BACI</name>
<comment type="similarity">
    <text evidence="1">Belongs to the ROK (NagC/XylR) family.</text>
</comment>
<evidence type="ECO:0000313" key="10">
    <source>
        <dbReference type="Proteomes" id="UP000199668"/>
    </source>
</evidence>
<protein>
    <recommendedName>
        <fullName evidence="3">Glucokinase</fullName>
        <ecNumber evidence="2">2.7.1.2</ecNumber>
    </recommendedName>
    <alternativeName>
        <fullName evidence="8">Glucose kinase</fullName>
    </alternativeName>
</protein>
<dbReference type="OrthoDB" id="9810372at2"/>
<dbReference type="STRING" id="266892.SAMN04488054_103237"/>
<evidence type="ECO:0000256" key="7">
    <source>
        <dbReference type="ARBA" id="ARBA00022840"/>
    </source>
</evidence>
<dbReference type="GO" id="GO:0004340">
    <property type="term" value="F:glucokinase activity"/>
    <property type="evidence" value="ECO:0007669"/>
    <property type="project" value="UniProtKB-EC"/>
</dbReference>
<keyword evidence="6 9" id="KW-0418">Kinase</keyword>
<proteinExistence type="inferred from homology"/>
<dbReference type="GO" id="GO:0005524">
    <property type="term" value="F:ATP binding"/>
    <property type="evidence" value="ECO:0007669"/>
    <property type="project" value="UniProtKB-KW"/>
</dbReference>
<keyword evidence="10" id="KW-1185">Reference proteome</keyword>
<evidence type="ECO:0000313" key="9">
    <source>
        <dbReference type="EMBL" id="SFL67463.1"/>
    </source>
</evidence>
<evidence type="ECO:0000256" key="1">
    <source>
        <dbReference type="ARBA" id="ARBA00006479"/>
    </source>
</evidence>
<dbReference type="InterPro" id="IPR043129">
    <property type="entry name" value="ATPase_NBD"/>
</dbReference>
<dbReference type="SUPFAM" id="SSF53067">
    <property type="entry name" value="Actin-like ATPase domain"/>
    <property type="match status" value="1"/>
</dbReference>
<dbReference type="GO" id="GO:0005737">
    <property type="term" value="C:cytoplasm"/>
    <property type="evidence" value="ECO:0007669"/>
    <property type="project" value="InterPro"/>
</dbReference>
<evidence type="ECO:0000256" key="3">
    <source>
        <dbReference type="ARBA" id="ARBA00014701"/>
    </source>
</evidence>
<dbReference type="InterPro" id="IPR004654">
    <property type="entry name" value="ROK_glcA"/>
</dbReference>
<dbReference type="GO" id="GO:0006096">
    <property type="term" value="P:glycolytic process"/>
    <property type="evidence" value="ECO:0007669"/>
    <property type="project" value="InterPro"/>
</dbReference>
<dbReference type="InterPro" id="IPR000600">
    <property type="entry name" value="ROK"/>
</dbReference>
<gene>
    <name evidence="9" type="ORF">SAMN04488054_103237</name>
</gene>
<dbReference type="Pfam" id="PF00480">
    <property type="entry name" value="ROK"/>
    <property type="match status" value="1"/>
</dbReference>
<dbReference type="Gene3D" id="3.30.420.40">
    <property type="match status" value="2"/>
</dbReference>
<sequence length="324" mass="33763">MEEKYLLGVDVGGTSVKIGLFTESGQQKEKWSIATNKDNNGEHVLEDIARSIMRKWKEHGLTAADVKGAGIGVPGFVNVNKGMIHFAVNIGWVDYPVTSILSDFLQIPVVLDNDANLAAAGEYWQGAGNDAVDVLVLTLGTGVGGGVIVNGDILHGVSDMAGEIGHVTVIPENGAPCNCGKTGCLETVSSATGMVRMAEEAAEKNPDSMLYIKKQQTPLTAEILFECAAAGDQTADAVIDLSMHYLGMAVGNAANVLNPQKIVIGGGVSAAGERLLTPLRSHYNVHALPKVAEHTAFAAAELGNDAGIIGAAWLAKHKAAADTL</sequence>
<dbReference type="AlphaFoldDB" id="A0A1I4JMM9"/>